<keyword evidence="2" id="KW-1185">Reference proteome</keyword>
<accession>A0ABN9S8X6</accession>
<name>A0ABN9S8X6_9DINO</name>
<proteinExistence type="predicted"/>
<comment type="caution">
    <text evidence="1">The sequence shown here is derived from an EMBL/GenBank/DDBJ whole genome shotgun (WGS) entry which is preliminary data.</text>
</comment>
<dbReference type="Proteomes" id="UP001189429">
    <property type="component" value="Unassembled WGS sequence"/>
</dbReference>
<protein>
    <submittedName>
        <fullName evidence="1">Uncharacterized protein</fullName>
    </submittedName>
</protein>
<sequence length="142" mass="15112">MLSGSPCEAAELFDPFDVPESGDAEPVGKQAKAVHGAAVPNAARFSKQAAAQHGPSDDFTELFASFEEMLVGGASMGFASQADVQMTRDLERARLERALEAQVLIFESLESERAPPRLLDAQREAVSAALVALEHARIQGDS</sequence>
<dbReference type="EMBL" id="CAUYUJ010009791">
    <property type="protein sequence ID" value="CAK0827689.1"/>
    <property type="molecule type" value="Genomic_DNA"/>
</dbReference>
<organism evidence="1 2">
    <name type="scientific">Prorocentrum cordatum</name>
    <dbReference type="NCBI Taxonomy" id="2364126"/>
    <lineage>
        <taxon>Eukaryota</taxon>
        <taxon>Sar</taxon>
        <taxon>Alveolata</taxon>
        <taxon>Dinophyceae</taxon>
        <taxon>Prorocentrales</taxon>
        <taxon>Prorocentraceae</taxon>
        <taxon>Prorocentrum</taxon>
    </lineage>
</organism>
<gene>
    <name evidence="1" type="ORF">PCOR1329_LOCUS27159</name>
</gene>
<reference evidence="1" key="1">
    <citation type="submission" date="2023-10" db="EMBL/GenBank/DDBJ databases">
        <authorList>
            <person name="Chen Y."/>
            <person name="Shah S."/>
            <person name="Dougan E. K."/>
            <person name="Thang M."/>
            <person name="Chan C."/>
        </authorList>
    </citation>
    <scope>NUCLEOTIDE SEQUENCE [LARGE SCALE GENOMIC DNA]</scope>
</reference>
<evidence type="ECO:0000313" key="1">
    <source>
        <dbReference type="EMBL" id="CAK0827689.1"/>
    </source>
</evidence>
<evidence type="ECO:0000313" key="2">
    <source>
        <dbReference type="Proteomes" id="UP001189429"/>
    </source>
</evidence>